<dbReference type="InterPro" id="IPR000510">
    <property type="entry name" value="Nase/OxRdtase_comp1"/>
</dbReference>
<dbReference type="SUPFAM" id="SSF53807">
    <property type="entry name" value="Helical backbone' metal receptor"/>
    <property type="match status" value="1"/>
</dbReference>
<reference evidence="3 5" key="2">
    <citation type="journal article" date="2019" name="Nat. Microbiol.">
        <title>Wide diversity of methane and short-chain alkane metabolisms in uncultured archaea.</title>
        <authorList>
            <person name="Borrel G."/>
            <person name="Adam P.S."/>
            <person name="McKay L.J."/>
            <person name="Chen L.X."/>
            <person name="Sierra-Garcia I.N."/>
            <person name="Sieber C.M."/>
            <person name="Letourneur Q."/>
            <person name="Ghozlane A."/>
            <person name="Andersen G.L."/>
            <person name="Li W.J."/>
            <person name="Hallam S.J."/>
            <person name="Muyzer G."/>
            <person name="de Oliveira V.M."/>
            <person name="Inskeep W.P."/>
            <person name="Banfield J.F."/>
            <person name="Gribaldo S."/>
        </authorList>
    </citation>
    <scope>NUCLEOTIDE SEQUENCE [LARGE SCALE GENOMIC DNA]</scope>
    <source>
        <strain evidence="3">NM4</strain>
    </source>
</reference>
<accession>A0A429GGE9</accession>
<evidence type="ECO:0000259" key="1">
    <source>
        <dbReference type="Pfam" id="PF00148"/>
    </source>
</evidence>
<dbReference type="Gene3D" id="3.40.50.1980">
    <property type="entry name" value="Nitrogenase molybdenum iron protein domain"/>
    <property type="match status" value="1"/>
</dbReference>
<dbReference type="NCBIfam" id="TIGR03282">
    <property type="entry name" value="methan_mark_13"/>
    <property type="match status" value="1"/>
</dbReference>
<dbReference type="Pfam" id="PF00148">
    <property type="entry name" value="Oxidored_nitro"/>
    <property type="match status" value="1"/>
</dbReference>
<dbReference type="EMBL" id="RXII01000001">
    <property type="protein sequence ID" value="RZN63758.1"/>
    <property type="molecule type" value="Genomic_DNA"/>
</dbReference>
<evidence type="ECO:0000313" key="3">
    <source>
        <dbReference type="EMBL" id="RZN63758.1"/>
    </source>
</evidence>
<dbReference type="AlphaFoldDB" id="A0A429GGE9"/>
<dbReference type="Proteomes" id="UP000277582">
    <property type="component" value="Unassembled WGS sequence"/>
</dbReference>
<keyword evidence="4" id="KW-1185">Reference proteome</keyword>
<organism evidence="2 4">
    <name type="scientific">Candidatus Methanodesulfokora washburnensis</name>
    <dbReference type="NCBI Taxonomy" id="2478471"/>
    <lineage>
        <taxon>Archaea</taxon>
        <taxon>Thermoproteota</taxon>
        <taxon>Candidatus Korarchaeia</taxon>
        <taxon>Candidatus Korarchaeia incertae sedis</taxon>
        <taxon>Candidatus Methanodesulfokora</taxon>
    </lineage>
</organism>
<feature type="domain" description="Nitrogenase/oxidoreductase component 1" evidence="1">
    <location>
        <begin position="23"/>
        <end position="162"/>
    </location>
</feature>
<gene>
    <name evidence="2" type="ORF">D6D85_12315</name>
    <name evidence="3" type="ORF">EF810_00215</name>
</gene>
<evidence type="ECO:0000313" key="4">
    <source>
        <dbReference type="Proteomes" id="UP000277582"/>
    </source>
</evidence>
<reference evidence="2 4" key="1">
    <citation type="submission" date="2018-10" db="EMBL/GenBank/DDBJ databases">
        <title>Co-occurring genomic capacity for anaerobic methane metabolism and dissimilatory sulfite reduction discovered in the Korarchaeota.</title>
        <authorList>
            <person name="Mckay L.J."/>
            <person name="Dlakic M."/>
            <person name="Fields M.W."/>
            <person name="Delmont T.O."/>
            <person name="Eren A.M."/>
            <person name="Jay Z.J."/>
            <person name="Klingelsmith K.B."/>
            <person name="Rusch D.B."/>
            <person name="Inskeep W.P."/>
        </authorList>
    </citation>
    <scope>NUCLEOTIDE SEQUENCE [LARGE SCALE GENOMIC DNA]</scope>
    <source>
        <strain evidence="2 4">MDKW</strain>
    </source>
</reference>
<evidence type="ECO:0000313" key="2">
    <source>
        <dbReference type="EMBL" id="RSN72824.1"/>
    </source>
</evidence>
<sequence>MTTLQMRLESISFPIHPRPSPIAAALYTLRDLNCKYIVLHGPPSCNFRAMRLLEKDGVKVFTTSMSDMDVILGGKEKLISVLRLIYSEFKPDLIGVVGTCCTTITGEDVEAEVIEAGINSKIIAVNISGCWDNTEGAIKVVEAAFRMGVIDEKEFRRQISVLRAATEVEKSRGVAMPGYITPSKGDDINYVAKEVLERLKYGVLVILNAKKETAYLYSDIVLALKEASDKVGGRMFLTANLMSDRGLPKVREDATRILLELKRNGLKVDLLSGGLDEYALAYRILELPGIPDFDSAVVIGVPQALDPRRFDYSVGVSSGERTMTRLRTLGYTRVINEEAAHINVLGKRRIVRSQFGTAIRRLL</sequence>
<evidence type="ECO:0000313" key="5">
    <source>
        <dbReference type="Proteomes" id="UP000316217"/>
    </source>
</evidence>
<dbReference type="InterPro" id="IPR017675">
    <property type="entry name" value="CfbD"/>
</dbReference>
<dbReference type="PANTHER" id="PTHR42846">
    <property type="entry name" value="NI-SIROHYDROCHLORIN A,C-DIAMIDE REDUCTIVE CYCLASE COMPLEX, COMPONENT CFBD"/>
    <property type="match status" value="1"/>
</dbReference>
<dbReference type="Proteomes" id="UP000316217">
    <property type="component" value="Unassembled WGS sequence"/>
</dbReference>
<dbReference type="InterPro" id="IPR052673">
    <property type="entry name" value="Ni-siroh_cyclase_CfbD"/>
</dbReference>
<dbReference type="EMBL" id="RCOS01000137">
    <property type="protein sequence ID" value="RSN72824.1"/>
    <property type="molecule type" value="Genomic_DNA"/>
</dbReference>
<proteinExistence type="predicted"/>
<comment type="caution">
    <text evidence="2">The sequence shown here is derived from an EMBL/GenBank/DDBJ whole genome shotgun (WGS) entry which is preliminary data.</text>
</comment>
<dbReference type="GO" id="GO:0016491">
    <property type="term" value="F:oxidoreductase activity"/>
    <property type="evidence" value="ECO:0007669"/>
    <property type="project" value="InterPro"/>
</dbReference>
<dbReference type="PANTHER" id="PTHR42846:SF1">
    <property type="entry name" value="NI-SIROHYDROCHLORIN A,C-DIAMIDE REDUCTIVE CYCLASE COMPLEX, COMPONENT CFBD"/>
    <property type="match status" value="1"/>
</dbReference>
<name>A0A429GGE9_9CREN</name>
<protein>
    <submittedName>
        <fullName evidence="2">Ni-sirohydrochlorin a,c-diamide reductive cyclase catalytic subunit</fullName>
    </submittedName>
</protein>